<sequence length="495" mass="55984">MSKHSADEIHPPEIQSKKRKMTHVSEADAVPALVPEYECVDQPENLAVTQAKVATPKFDDEEMILDDDTQVEDASKNATIDKKSAKTPKKATKPKTTKTPRTKTDKASNPDRPTKTPKKPPVSDGFFNYPYDTAVPEANEFWGIKPLPGSQRPDPDQPSARESNGQTNPPMWEDRGYRYKRGTRHVKYFGPITPDNVDTLKPTLDQEELLVVKMIDMRAKSGKDQMPKRAPAIYCYGKVPRDWNHMQTIKALNDRRYQAIDRMTMDAPWTRIERAYLASLLAENPNASIWELTELHNDRFMNKDFTTETGFDFAELSTGRTVESVRHEYCTYKPIYDKGEVPDRIRWRGDPSAAAKAMKKSGRFEKFGPPSKALQMAHDAAQAGEDDSDSDEEFSKTVSFFKVHPFVGQEKLSDEEETLLELAGAYVEEVDPSPKKVQPEVSIISPLPVVQPSVLTPPQTPKTALTHSKELKVIEKTTATRQLIIDEDYDDEEEL</sequence>
<feature type="compositionally biased region" description="Basic and acidic residues" evidence="1">
    <location>
        <begin position="102"/>
        <end position="114"/>
    </location>
</feature>
<feature type="region of interest" description="Disordered" evidence="1">
    <location>
        <begin position="373"/>
        <end position="392"/>
    </location>
</feature>
<feature type="compositionally biased region" description="Polar residues" evidence="1">
    <location>
        <begin position="160"/>
        <end position="169"/>
    </location>
</feature>
<evidence type="ECO:0000256" key="1">
    <source>
        <dbReference type="SAM" id="MobiDB-lite"/>
    </source>
</evidence>
<feature type="compositionally biased region" description="Basic and acidic residues" evidence="1">
    <location>
        <begin position="73"/>
        <end position="84"/>
    </location>
</feature>
<keyword evidence="3" id="KW-1185">Reference proteome</keyword>
<feature type="compositionally biased region" description="Basic and acidic residues" evidence="1">
    <location>
        <begin position="1"/>
        <end position="11"/>
    </location>
</feature>
<feature type="region of interest" description="Disordered" evidence="1">
    <location>
        <begin position="59"/>
        <end position="130"/>
    </location>
</feature>
<protein>
    <submittedName>
        <fullName evidence="2">Uncharacterized protein</fullName>
    </submittedName>
</protein>
<accession>A0A3M7MIV0</accession>
<gene>
    <name evidence="2" type="ORF">GMOD_00003509</name>
</gene>
<feature type="compositionally biased region" description="Acidic residues" evidence="1">
    <location>
        <begin position="59"/>
        <end position="71"/>
    </location>
</feature>
<dbReference type="EMBL" id="KE747844">
    <property type="protein sequence ID" value="RMZ74465.1"/>
    <property type="molecule type" value="Genomic_DNA"/>
</dbReference>
<evidence type="ECO:0000313" key="2">
    <source>
        <dbReference type="EMBL" id="RMZ74465.1"/>
    </source>
</evidence>
<feature type="compositionally biased region" description="Basic residues" evidence="1">
    <location>
        <begin position="85"/>
        <end position="101"/>
    </location>
</feature>
<feature type="region of interest" description="Disordered" evidence="1">
    <location>
        <begin position="142"/>
        <end position="175"/>
    </location>
</feature>
<dbReference type="Proteomes" id="UP000265663">
    <property type="component" value="Unassembled WGS sequence"/>
</dbReference>
<evidence type="ECO:0000313" key="3">
    <source>
        <dbReference type="Proteomes" id="UP000265663"/>
    </source>
</evidence>
<dbReference type="AlphaFoldDB" id="A0A3M7MIV0"/>
<reference evidence="2 3" key="1">
    <citation type="journal article" date="2014" name="PLoS ONE">
        <title>De novo Genome Assembly of the Fungal Plant Pathogen Pyrenophora semeniperda.</title>
        <authorList>
            <person name="Soliai M.M."/>
            <person name="Meyer S.E."/>
            <person name="Udall J.A."/>
            <person name="Elzinga D.E."/>
            <person name="Hermansen R.A."/>
            <person name="Bodily P.M."/>
            <person name="Hart A.A."/>
            <person name="Coleman C.E."/>
        </authorList>
    </citation>
    <scope>NUCLEOTIDE SEQUENCE [LARGE SCALE GENOMIC DNA]</scope>
    <source>
        <strain evidence="2 3">CCB06</strain>
        <tissue evidence="2">Mycelium</tissue>
    </source>
</reference>
<name>A0A3M7MIV0_9PLEO</name>
<dbReference type="OrthoDB" id="3786150at2759"/>
<proteinExistence type="predicted"/>
<organism evidence="2 3">
    <name type="scientific">Pyrenophora seminiperda CCB06</name>
    <dbReference type="NCBI Taxonomy" id="1302712"/>
    <lineage>
        <taxon>Eukaryota</taxon>
        <taxon>Fungi</taxon>
        <taxon>Dikarya</taxon>
        <taxon>Ascomycota</taxon>
        <taxon>Pezizomycotina</taxon>
        <taxon>Dothideomycetes</taxon>
        <taxon>Pleosporomycetidae</taxon>
        <taxon>Pleosporales</taxon>
        <taxon>Pleosporineae</taxon>
        <taxon>Pleosporaceae</taxon>
        <taxon>Pyrenophora</taxon>
    </lineage>
</organism>
<feature type="region of interest" description="Disordered" evidence="1">
    <location>
        <begin position="1"/>
        <end position="25"/>
    </location>
</feature>